<reference evidence="4 5" key="1">
    <citation type="submission" date="2024-10" db="EMBL/GenBank/DDBJ databases">
        <title>Updated reference genomes for cyclostephanoid diatoms.</title>
        <authorList>
            <person name="Roberts W.R."/>
            <person name="Alverson A.J."/>
        </authorList>
    </citation>
    <scope>NUCLEOTIDE SEQUENCE [LARGE SCALE GENOMIC DNA]</scope>
    <source>
        <strain evidence="4 5">AJA010-31</strain>
    </source>
</reference>
<dbReference type="Pfam" id="PF01648">
    <property type="entry name" value="ACPS"/>
    <property type="match status" value="1"/>
</dbReference>
<protein>
    <recommendedName>
        <fullName evidence="1">holo-[acyl-carrier-protein] synthase</fullName>
        <ecNumber evidence="1">2.7.8.7</ecNumber>
    </recommendedName>
</protein>
<dbReference type="PANTHER" id="PTHR12215:SF10">
    <property type="entry name" value="L-AMINOADIPATE-SEMIALDEHYDE DEHYDROGENASE-PHOSPHOPANTETHEINYL TRANSFERASE"/>
    <property type="match status" value="1"/>
</dbReference>
<gene>
    <name evidence="4" type="ORF">ACHAWO_006506</name>
</gene>
<dbReference type="EMBL" id="JALLPJ020000365">
    <property type="protein sequence ID" value="KAL3794262.1"/>
    <property type="molecule type" value="Genomic_DNA"/>
</dbReference>
<evidence type="ECO:0000313" key="5">
    <source>
        <dbReference type="Proteomes" id="UP001530400"/>
    </source>
</evidence>
<sequence length="332" mass="37971">MRFRKESDRWTACASVLLKSTAFHRSIQEFSTGNQIDDEGVLNLFTDHTLSCKKIDLLPIVSLPRTKYNRPYIPYLTEQNDTTNRDEADGENENPFAKLNISHQYPHIALVQSSSSRIKIGLDLVVFSFGRNEFTSTANDFIQAFESSFTPYEWERIQYCCTFGPIQSRRKRDDESKLKEFFLRWSMKEAYTKALGLGMHIEFSSFETRLVGIDENNISNVSVWSTVINAINGKQLNSNVENELRDRSYSVLGKVQSKLTSTKSSGNDEWEFIFIPITTTDGARSSHDACCCICRGPLLQNGIELPNEFESKVNTQVQIENIDLIDLIKLHM</sequence>
<feature type="domain" description="4'-phosphopantetheinyl transferase" evidence="3">
    <location>
        <begin position="120"/>
        <end position="210"/>
    </location>
</feature>
<evidence type="ECO:0000259" key="3">
    <source>
        <dbReference type="Pfam" id="PF01648"/>
    </source>
</evidence>
<evidence type="ECO:0000256" key="2">
    <source>
        <dbReference type="ARBA" id="ARBA00022679"/>
    </source>
</evidence>
<dbReference type="GO" id="GO:0008897">
    <property type="term" value="F:holo-[acyl-carrier-protein] synthase activity"/>
    <property type="evidence" value="ECO:0007669"/>
    <property type="project" value="UniProtKB-EC"/>
</dbReference>
<proteinExistence type="predicted"/>
<dbReference type="SUPFAM" id="SSF56214">
    <property type="entry name" value="4'-phosphopantetheinyl transferase"/>
    <property type="match status" value="1"/>
</dbReference>
<dbReference type="Proteomes" id="UP001530400">
    <property type="component" value="Unassembled WGS sequence"/>
</dbReference>
<dbReference type="EC" id="2.7.8.7" evidence="1"/>
<dbReference type="InterPro" id="IPR008278">
    <property type="entry name" value="4-PPantetheinyl_Trfase_dom"/>
</dbReference>
<comment type="caution">
    <text evidence="4">The sequence shown here is derived from an EMBL/GenBank/DDBJ whole genome shotgun (WGS) entry which is preliminary data.</text>
</comment>
<dbReference type="Gene3D" id="3.90.470.20">
    <property type="entry name" value="4'-phosphopantetheinyl transferase domain"/>
    <property type="match status" value="1"/>
</dbReference>
<dbReference type="InterPro" id="IPR037143">
    <property type="entry name" value="4-PPantetheinyl_Trfase_dom_sf"/>
</dbReference>
<dbReference type="InterPro" id="IPR050559">
    <property type="entry name" value="P-Pant_transferase_sf"/>
</dbReference>
<dbReference type="PANTHER" id="PTHR12215">
    <property type="entry name" value="PHOSPHOPANTETHEINE TRANSFERASE"/>
    <property type="match status" value="1"/>
</dbReference>
<accession>A0ABD3Q1T2</accession>
<dbReference type="AlphaFoldDB" id="A0ABD3Q1T2"/>
<organism evidence="4 5">
    <name type="scientific">Cyclotella atomus</name>
    <dbReference type="NCBI Taxonomy" id="382360"/>
    <lineage>
        <taxon>Eukaryota</taxon>
        <taxon>Sar</taxon>
        <taxon>Stramenopiles</taxon>
        <taxon>Ochrophyta</taxon>
        <taxon>Bacillariophyta</taxon>
        <taxon>Coscinodiscophyceae</taxon>
        <taxon>Thalassiosirophycidae</taxon>
        <taxon>Stephanodiscales</taxon>
        <taxon>Stephanodiscaceae</taxon>
        <taxon>Cyclotella</taxon>
    </lineage>
</organism>
<keyword evidence="5" id="KW-1185">Reference proteome</keyword>
<evidence type="ECO:0000313" key="4">
    <source>
        <dbReference type="EMBL" id="KAL3794262.1"/>
    </source>
</evidence>
<evidence type="ECO:0000256" key="1">
    <source>
        <dbReference type="ARBA" id="ARBA00013172"/>
    </source>
</evidence>
<keyword evidence="2" id="KW-0808">Transferase</keyword>
<name>A0ABD3Q1T2_9STRA</name>